<sequence>MSSSNPSKIILQSPSPNILVMSHEKKSNNTNKKKKLNMFLVHDDEEHLTRQISSNEGYYHDGGESASVPFVWESQPGTPKVIRFRETSLPPPLTPPPSYYQNATATPKKPTFVNNAKNKSPSKSSLLKAMLLFPKKRVSRNNNNKGGVVVPPSPESPNSWSHSSSSSSSSWRPTSYSVPNSPMVHPRKNGHLTTQDEDLYDVNDSNLCFGNARSRGCYSSMFKKKSNRTRCSPSDVARVIQRLGDKQKECVHEMRFGALEHLSITNMSKQVMMELVDSFNTKDNTMSTTLGTIKLDSTKVAHALGLNGTGDFFDKKIDNKTLNDEQKAAVKSFKGATSKKLKKIVLETIPNTEENKRKFKKAFILYVQKIFLCANSTMPLSPKIFHRLLMLTIQDK</sequence>
<feature type="region of interest" description="Disordered" evidence="1">
    <location>
        <begin position="85"/>
        <end position="195"/>
    </location>
</feature>
<feature type="compositionally biased region" description="Low complexity" evidence="1">
    <location>
        <begin position="140"/>
        <end position="179"/>
    </location>
</feature>
<dbReference type="PANTHER" id="PTHR33257">
    <property type="entry name" value="OS05G0165500 PROTEIN"/>
    <property type="match status" value="1"/>
</dbReference>
<protein>
    <submittedName>
        <fullName evidence="2">Uncharacterized protein</fullName>
    </submittedName>
</protein>
<reference evidence="2 3" key="1">
    <citation type="journal article" date="2023" name="Plants (Basel)">
        <title>Bridging the Gap: Combining Genomics and Transcriptomics Approaches to Understand Stylosanthes scabra, an Orphan Legume from the Brazilian Caatinga.</title>
        <authorList>
            <person name="Ferreira-Neto J.R.C."/>
            <person name="da Silva M.D."/>
            <person name="Binneck E."/>
            <person name="de Melo N.F."/>
            <person name="da Silva R.H."/>
            <person name="de Melo A.L.T.M."/>
            <person name="Pandolfi V."/>
            <person name="Bustamante F.O."/>
            <person name="Brasileiro-Vidal A.C."/>
            <person name="Benko-Iseppon A.M."/>
        </authorList>
    </citation>
    <scope>NUCLEOTIDE SEQUENCE [LARGE SCALE GENOMIC DNA]</scope>
    <source>
        <tissue evidence="2">Leaves</tissue>
    </source>
</reference>
<feature type="compositionally biased region" description="Pro residues" evidence="1">
    <location>
        <begin position="89"/>
        <end position="98"/>
    </location>
</feature>
<organism evidence="2 3">
    <name type="scientific">Stylosanthes scabra</name>
    <dbReference type="NCBI Taxonomy" id="79078"/>
    <lineage>
        <taxon>Eukaryota</taxon>
        <taxon>Viridiplantae</taxon>
        <taxon>Streptophyta</taxon>
        <taxon>Embryophyta</taxon>
        <taxon>Tracheophyta</taxon>
        <taxon>Spermatophyta</taxon>
        <taxon>Magnoliopsida</taxon>
        <taxon>eudicotyledons</taxon>
        <taxon>Gunneridae</taxon>
        <taxon>Pentapetalae</taxon>
        <taxon>rosids</taxon>
        <taxon>fabids</taxon>
        <taxon>Fabales</taxon>
        <taxon>Fabaceae</taxon>
        <taxon>Papilionoideae</taxon>
        <taxon>50 kb inversion clade</taxon>
        <taxon>dalbergioids sensu lato</taxon>
        <taxon>Dalbergieae</taxon>
        <taxon>Pterocarpus clade</taxon>
        <taxon>Stylosanthes</taxon>
    </lineage>
</organism>
<dbReference type="PANTHER" id="PTHR33257:SF46">
    <property type="entry name" value="OVATE FAMILY PROTEIN"/>
    <property type="match status" value="1"/>
</dbReference>
<proteinExistence type="predicted"/>
<feature type="compositionally biased region" description="Low complexity" evidence="1">
    <location>
        <begin position="114"/>
        <end position="132"/>
    </location>
</feature>
<comment type="caution">
    <text evidence="2">The sequence shown here is derived from an EMBL/GenBank/DDBJ whole genome shotgun (WGS) entry which is preliminary data.</text>
</comment>
<evidence type="ECO:0000313" key="2">
    <source>
        <dbReference type="EMBL" id="MED6143389.1"/>
    </source>
</evidence>
<name>A0ABU6T4U0_9FABA</name>
<gene>
    <name evidence="2" type="ORF">PIB30_005659</name>
</gene>
<dbReference type="Proteomes" id="UP001341840">
    <property type="component" value="Unassembled WGS sequence"/>
</dbReference>
<dbReference type="EMBL" id="JASCZI010090632">
    <property type="protein sequence ID" value="MED6143389.1"/>
    <property type="molecule type" value="Genomic_DNA"/>
</dbReference>
<keyword evidence="3" id="KW-1185">Reference proteome</keyword>
<accession>A0ABU6T4U0</accession>
<evidence type="ECO:0000313" key="3">
    <source>
        <dbReference type="Proteomes" id="UP001341840"/>
    </source>
</evidence>
<evidence type="ECO:0000256" key="1">
    <source>
        <dbReference type="SAM" id="MobiDB-lite"/>
    </source>
</evidence>